<evidence type="ECO:0000313" key="3">
    <source>
        <dbReference type="Proteomes" id="UP000524246"/>
    </source>
</evidence>
<name>A0A7X9FVF4_9DELT</name>
<feature type="transmembrane region" description="Helical" evidence="1">
    <location>
        <begin position="12"/>
        <end position="34"/>
    </location>
</feature>
<proteinExistence type="predicted"/>
<evidence type="ECO:0000313" key="2">
    <source>
        <dbReference type="EMBL" id="NMC64509.1"/>
    </source>
</evidence>
<evidence type="ECO:0000256" key="1">
    <source>
        <dbReference type="SAM" id="Phobius"/>
    </source>
</evidence>
<gene>
    <name evidence="2" type="ORF">GYA55_15190</name>
</gene>
<comment type="caution">
    <text evidence="2">The sequence shown here is derived from an EMBL/GenBank/DDBJ whole genome shotgun (WGS) entry which is preliminary data.</text>
</comment>
<reference evidence="2 3" key="1">
    <citation type="journal article" date="2020" name="Biotechnol. Biofuels">
        <title>New insights from the biogas microbiome by comprehensive genome-resolved metagenomics of nearly 1600 species originating from multiple anaerobic digesters.</title>
        <authorList>
            <person name="Campanaro S."/>
            <person name="Treu L."/>
            <person name="Rodriguez-R L.M."/>
            <person name="Kovalovszki A."/>
            <person name="Ziels R.M."/>
            <person name="Maus I."/>
            <person name="Zhu X."/>
            <person name="Kougias P.G."/>
            <person name="Basile A."/>
            <person name="Luo G."/>
            <person name="Schluter A."/>
            <person name="Konstantinidis K.T."/>
            <person name="Angelidaki I."/>
        </authorList>
    </citation>
    <scope>NUCLEOTIDE SEQUENCE [LARGE SCALE GENOMIC DNA]</scope>
    <source>
        <strain evidence="2">AS27yjCOA_65</strain>
    </source>
</reference>
<dbReference type="AlphaFoldDB" id="A0A7X9FVF4"/>
<evidence type="ECO:0008006" key="4">
    <source>
        <dbReference type="Google" id="ProtNLM"/>
    </source>
</evidence>
<dbReference type="Proteomes" id="UP000524246">
    <property type="component" value="Unassembled WGS sequence"/>
</dbReference>
<dbReference type="EMBL" id="JAAZON010000692">
    <property type="protein sequence ID" value="NMC64509.1"/>
    <property type="molecule type" value="Genomic_DNA"/>
</dbReference>
<keyword evidence="1" id="KW-0472">Membrane</keyword>
<accession>A0A7X9FVF4</accession>
<sequence length="285" mass="30338">MFGTSIRNRKEAGYVMLGAIVLMAIGALVIASNLDLTSSSASMTRASRERSDEFMTAEQTLGFTASWLRSYSTSFTTIFGRSQFYSKFDRTAPSIGANDSGLFAVPTRVKLQGTNNSVILSKGAGLPSSVYPTTIDTITNLSFNPSAAFANANFGTDSVRVTLVDAVAVDSSLDFGDPDDGNVLPATDFNPIYRIDAMKSTDRGGHVFGYLAGSLVFDHGIGFFGKESIYMNEPCDSYLSNSGAYGGANRRANCTIGSEGQVCITNSSTLYGSIRTKGNFKNDGN</sequence>
<organism evidence="2 3">
    <name type="scientific">SAR324 cluster bacterium</name>
    <dbReference type="NCBI Taxonomy" id="2024889"/>
    <lineage>
        <taxon>Bacteria</taxon>
        <taxon>Deltaproteobacteria</taxon>
        <taxon>SAR324 cluster</taxon>
    </lineage>
</organism>
<protein>
    <recommendedName>
        <fullName evidence="4">Type 4 fimbrial biogenesis protein PilX N-terminal domain-containing protein</fullName>
    </recommendedName>
</protein>
<keyword evidence="1" id="KW-1133">Transmembrane helix</keyword>
<keyword evidence="1" id="KW-0812">Transmembrane</keyword>